<dbReference type="AlphaFoldDB" id="A0A545UZ36"/>
<dbReference type="Gene3D" id="3.10.620.30">
    <property type="match status" value="1"/>
</dbReference>
<reference evidence="3 4" key="1">
    <citation type="journal article" date="2019" name="Appl. Microbiol. Biotechnol.">
        <title>Genome sequence of Isaria javanica and comparative genome analysis insights into family S53 peptidase evolution in fungal entomopathogens.</title>
        <authorList>
            <person name="Lin R."/>
            <person name="Zhang X."/>
            <person name="Xin B."/>
            <person name="Zou M."/>
            <person name="Gao Y."/>
            <person name="Qin F."/>
            <person name="Hu Q."/>
            <person name="Xie B."/>
            <person name="Cheng X."/>
        </authorList>
    </citation>
    <scope>NUCLEOTIDE SEQUENCE [LARGE SCALE GENOMIC DNA]</scope>
    <source>
        <strain evidence="3 4">IJ1G</strain>
    </source>
</reference>
<evidence type="ECO:0000256" key="1">
    <source>
        <dbReference type="SAM" id="MobiDB-lite"/>
    </source>
</evidence>
<dbReference type="Pfam" id="PF01841">
    <property type="entry name" value="Transglut_core"/>
    <property type="match status" value="1"/>
</dbReference>
<gene>
    <name evidence="3" type="ORF">IF1G_06752</name>
</gene>
<evidence type="ECO:0000259" key="2">
    <source>
        <dbReference type="Pfam" id="PF01841"/>
    </source>
</evidence>
<protein>
    <recommendedName>
        <fullName evidence="2">Transglutaminase-like domain-containing protein</fullName>
    </recommendedName>
</protein>
<evidence type="ECO:0000313" key="4">
    <source>
        <dbReference type="Proteomes" id="UP000315783"/>
    </source>
</evidence>
<sequence length="357" mass="39757">MPDYWASHSPISQPGDDALVALAALPPDIPSLHHAASQLVLHYRAEAAHVLLGRRAEIHTRYAADMLTRLLSRRPDLTDSSSSHSGGGALYQHRRPADKTVGCCRDSALLLVSLARSKGLAARMRVGFSAYLEPGHMLDHTVAELWDAAAGRWRLVDADVPADWRCTVGGGRAKVDVLDLRPGVDFQTAPQAWQLVRRRRRRGDRAGKDGEEAAGAAAEEEEEEEEDKEEEEEEEKEEERRYAGFVGAPPQLRGQVFIAHHVLHDLAALDKTELLLWEEWGPRADYTEALRDDAERRLMDEVAAVTARPDVRAEDVKSLLLRRPQLAVPETVMLYDPYALAAAPRPVDIRRAFKAKM</sequence>
<evidence type="ECO:0000313" key="3">
    <source>
        <dbReference type="EMBL" id="TQV94741.1"/>
    </source>
</evidence>
<dbReference type="SUPFAM" id="SSF54001">
    <property type="entry name" value="Cysteine proteinases"/>
    <property type="match status" value="2"/>
</dbReference>
<dbReference type="Proteomes" id="UP000315783">
    <property type="component" value="Unassembled WGS sequence"/>
</dbReference>
<organism evidence="3 4">
    <name type="scientific">Cordyceps javanica</name>
    <dbReference type="NCBI Taxonomy" id="43265"/>
    <lineage>
        <taxon>Eukaryota</taxon>
        <taxon>Fungi</taxon>
        <taxon>Dikarya</taxon>
        <taxon>Ascomycota</taxon>
        <taxon>Pezizomycotina</taxon>
        <taxon>Sordariomycetes</taxon>
        <taxon>Hypocreomycetidae</taxon>
        <taxon>Hypocreales</taxon>
        <taxon>Cordycipitaceae</taxon>
        <taxon>Cordyceps</taxon>
    </lineage>
</organism>
<keyword evidence="4" id="KW-1185">Reference proteome</keyword>
<feature type="domain" description="Transglutaminase-like" evidence="2">
    <location>
        <begin position="99"/>
        <end position="158"/>
    </location>
</feature>
<dbReference type="InterPro" id="IPR038765">
    <property type="entry name" value="Papain-like_cys_pep_sf"/>
</dbReference>
<feature type="region of interest" description="Disordered" evidence="1">
    <location>
        <begin position="204"/>
        <end position="241"/>
    </location>
</feature>
<proteinExistence type="predicted"/>
<dbReference type="InterPro" id="IPR002931">
    <property type="entry name" value="Transglutaminase-like"/>
</dbReference>
<accession>A0A545UZ36</accession>
<feature type="compositionally biased region" description="Acidic residues" evidence="1">
    <location>
        <begin position="218"/>
        <end position="237"/>
    </location>
</feature>
<name>A0A545UZ36_9HYPO</name>
<comment type="caution">
    <text evidence="3">The sequence shown here is derived from an EMBL/GenBank/DDBJ whole genome shotgun (WGS) entry which is preliminary data.</text>
</comment>
<dbReference type="EMBL" id="SPUK01000009">
    <property type="protein sequence ID" value="TQV94741.1"/>
    <property type="molecule type" value="Genomic_DNA"/>
</dbReference>
<dbReference type="OrthoDB" id="2308942at2759"/>